<accession>A0A1N6Y6M1</accession>
<dbReference type="InterPro" id="IPR004792">
    <property type="entry name" value="BaiN-like"/>
</dbReference>
<dbReference type="Gene3D" id="1.10.8.260">
    <property type="entry name" value="HI0933 insert domain-like"/>
    <property type="match status" value="1"/>
</dbReference>
<dbReference type="PANTHER" id="PTHR42887:SF2">
    <property type="entry name" value="OS12G0638800 PROTEIN"/>
    <property type="match status" value="1"/>
</dbReference>
<proteinExistence type="predicted"/>
<dbReference type="Pfam" id="PF22780">
    <property type="entry name" value="HI0933_like_1st"/>
    <property type="match status" value="1"/>
</dbReference>
<evidence type="ECO:0008006" key="8">
    <source>
        <dbReference type="Google" id="ProtNLM"/>
    </source>
</evidence>
<evidence type="ECO:0000256" key="2">
    <source>
        <dbReference type="ARBA" id="ARBA00022630"/>
    </source>
</evidence>
<dbReference type="InterPro" id="IPR055178">
    <property type="entry name" value="RsdA/BaiN/AoA(So)-like_dom"/>
</dbReference>
<reference evidence="7" key="1">
    <citation type="submission" date="2017-01" db="EMBL/GenBank/DDBJ databases">
        <authorList>
            <person name="Varghese N."/>
            <person name="Submissions S."/>
        </authorList>
    </citation>
    <scope>NUCLEOTIDE SEQUENCE [LARGE SCALE GENOMIC DNA]</scope>
    <source>
        <strain evidence="7">ATCC 700103</strain>
    </source>
</reference>
<keyword evidence="2" id="KW-0285">Flavoprotein</keyword>
<dbReference type="RefSeq" id="WP_076545300.1">
    <property type="nucleotide sequence ID" value="NZ_FTNC01000013.1"/>
</dbReference>
<evidence type="ECO:0000259" key="4">
    <source>
        <dbReference type="Pfam" id="PF03486"/>
    </source>
</evidence>
<dbReference type="PANTHER" id="PTHR42887">
    <property type="entry name" value="OS12G0638800 PROTEIN"/>
    <property type="match status" value="1"/>
</dbReference>
<dbReference type="AlphaFoldDB" id="A0A1N6Y6M1"/>
<comment type="cofactor">
    <cofactor evidence="1">
        <name>FAD</name>
        <dbReference type="ChEBI" id="CHEBI:57692"/>
    </cofactor>
</comment>
<feature type="domain" description="RsdA/BaiN/AoA(So)-like Rossmann fold-like" evidence="4">
    <location>
        <begin position="4"/>
        <end position="402"/>
    </location>
</feature>
<evidence type="ECO:0000256" key="1">
    <source>
        <dbReference type="ARBA" id="ARBA00001974"/>
    </source>
</evidence>
<dbReference type="SUPFAM" id="SSF160996">
    <property type="entry name" value="HI0933 insert domain-like"/>
    <property type="match status" value="1"/>
</dbReference>
<dbReference type="PRINTS" id="PR00411">
    <property type="entry name" value="PNDRDTASEI"/>
</dbReference>
<dbReference type="PRINTS" id="PR00368">
    <property type="entry name" value="FADPNR"/>
</dbReference>
<dbReference type="InterPro" id="IPR036188">
    <property type="entry name" value="FAD/NAD-bd_sf"/>
</dbReference>
<dbReference type="Pfam" id="PF03486">
    <property type="entry name" value="HI0933_like"/>
    <property type="match status" value="1"/>
</dbReference>
<gene>
    <name evidence="6" type="ORF">SAMN05421834_11362</name>
</gene>
<dbReference type="OrthoDB" id="9773233at2"/>
<evidence type="ECO:0000313" key="7">
    <source>
        <dbReference type="Proteomes" id="UP000185669"/>
    </source>
</evidence>
<dbReference type="Proteomes" id="UP000185669">
    <property type="component" value="Unassembled WGS sequence"/>
</dbReference>
<dbReference type="SUPFAM" id="SSF51905">
    <property type="entry name" value="FAD/NAD(P)-binding domain"/>
    <property type="match status" value="1"/>
</dbReference>
<dbReference type="EMBL" id="FTNC01000013">
    <property type="protein sequence ID" value="SIR10272.1"/>
    <property type="molecule type" value="Genomic_DNA"/>
</dbReference>
<evidence type="ECO:0000313" key="6">
    <source>
        <dbReference type="EMBL" id="SIR10272.1"/>
    </source>
</evidence>
<name>A0A1N6Y6M1_9FIRM</name>
<dbReference type="Gene3D" id="2.40.30.10">
    <property type="entry name" value="Translation factors"/>
    <property type="match status" value="1"/>
</dbReference>
<evidence type="ECO:0000256" key="3">
    <source>
        <dbReference type="ARBA" id="ARBA00022827"/>
    </source>
</evidence>
<organism evidence="6 7">
    <name type="scientific">Halanaerobium kushneri</name>
    <dbReference type="NCBI Taxonomy" id="56779"/>
    <lineage>
        <taxon>Bacteria</taxon>
        <taxon>Bacillati</taxon>
        <taxon>Bacillota</taxon>
        <taxon>Clostridia</taxon>
        <taxon>Halanaerobiales</taxon>
        <taxon>Halanaerobiaceae</taxon>
        <taxon>Halanaerobium</taxon>
    </lineage>
</organism>
<dbReference type="Gene3D" id="3.50.50.60">
    <property type="entry name" value="FAD/NAD(P)-binding domain"/>
    <property type="match status" value="1"/>
</dbReference>
<protein>
    <recommendedName>
        <fullName evidence="8">NAD(FAD)-utilizing dehydrogenase</fullName>
    </recommendedName>
</protein>
<feature type="domain" description="RsdA/BaiN/AoA(So)-like insert" evidence="5">
    <location>
        <begin position="192"/>
        <end position="349"/>
    </location>
</feature>
<evidence type="ECO:0000259" key="5">
    <source>
        <dbReference type="Pfam" id="PF22780"/>
    </source>
</evidence>
<dbReference type="NCBIfam" id="TIGR00275">
    <property type="entry name" value="aminoacetone oxidase family FAD-binding enzyme"/>
    <property type="match status" value="1"/>
</dbReference>
<sequence length="408" mass="45778">MKADLIIAGAGPAGLFAAIQAAENNENKKIIILEKNSSAGKKLLISGSGQCNLTHEGDIAQFFDHYGENHNFLLGALYTFDNQKLMQFFKDRGINFETARGGKIFPKSNQASDILNVLLKEIKNRNIEIIYNSEIKKVRQKDEFFEIKTIAQTLKSKYFLLAAGGKSFPKTGSTGDGFKIASSLGHNIIEPRPALAPVIIKDYKFKMLSGISLRNKEISLWRNDELLKRWKDDLLLTHRGLSGPGIINYSRYMQRGDVIKIKLLNYSKEELEDNIIKKIRREGRLNLLNLLIKYPLAQRLIEKILELADIDGSQNAAHLKKEERKEIVELFSSLEFKIKSLADFNRSMVTRGGIDLSQINPQTMESRIIANFFAAGEVLDIDGDTGGYNLQAAFSTAYAAGTEISQRL</sequence>
<dbReference type="InterPro" id="IPR023166">
    <property type="entry name" value="BaiN-like_dom_sf"/>
</dbReference>
<keyword evidence="7" id="KW-1185">Reference proteome</keyword>
<dbReference type="InterPro" id="IPR057661">
    <property type="entry name" value="RsdA/BaiN/AoA(So)_Rossmann"/>
</dbReference>
<keyword evidence="3" id="KW-0274">FAD</keyword>